<organism evidence="1">
    <name type="scientific">Rhizophora mucronata</name>
    <name type="common">Asiatic mangrove</name>
    <dbReference type="NCBI Taxonomy" id="61149"/>
    <lineage>
        <taxon>Eukaryota</taxon>
        <taxon>Viridiplantae</taxon>
        <taxon>Streptophyta</taxon>
        <taxon>Embryophyta</taxon>
        <taxon>Tracheophyta</taxon>
        <taxon>Spermatophyta</taxon>
        <taxon>Magnoliopsida</taxon>
        <taxon>eudicotyledons</taxon>
        <taxon>Gunneridae</taxon>
        <taxon>Pentapetalae</taxon>
        <taxon>rosids</taxon>
        <taxon>fabids</taxon>
        <taxon>Malpighiales</taxon>
        <taxon>Rhizophoraceae</taxon>
        <taxon>Rhizophora</taxon>
    </lineage>
</organism>
<proteinExistence type="predicted"/>
<dbReference type="AlphaFoldDB" id="A0A2P2NTL8"/>
<accession>A0A2P2NTL8</accession>
<protein>
    <submittedName>
        <fullName evidence="1">Uncharacterized protein</fullName>
    </submittedName>
</protein>
<sequence>MQHSNVCAAAYALYFDFASSMFLPVTTQYCL</sequence>
<name>A0A2P2NTL8_RHIMU</name>
<reference evidence="1" key="1">
    <citation type="submission" date="2018-02" db="EMBL/GenBank/DDBJ databases">
        <title>Rhizophora mucronata_Transcriptome.</title>
        <authorList>
            <person name="Meera S.P."/>
            <person name="Sreeshan A."/>
            <person name="Augustine A."/>
        </authorList>
    </citation>
    <scope>NUCLEOTIDE SEQUENCE</scope>
    <source>
        <tissue evidence="1">Leaf</tissue>
    </source>
</reference>
<dbReference type="EMBL" id="GGEC01065384">
    <property type="protein sequence ID" value="MBX45868.1"/>
    <property type="molecule type" value="Transcribed_RNA"/>
</dbReference>
<evidence type="ECO:0000313" key="1">
    <source>
        <dbReference type="EMBL" id="MBX45868.1"/>
    </source>
</evidence>